<evidence type="ECO:0000256" key="1">
    <source>
        <dbReference type="SAM" id="SignalP"/>
    </source>
</evidence>
<sequence length="364" mass="39623">MRRYINVLKTFSLALLAMAFSACEDTDTPRISSDTQGPQITWPLKDNYVLTVTNADETFETFEWEAVNYGVVSPVSYKVQVAEKGTDFETVEEVASTTDTKVEVSNSMMNDAVGKLGLAPFEAHEVEMRVISTLGNNGGGVISSTVADTEITPYALIVTWYVPGPFNFWAEGNEWSHNDLDVIKAEDGQNFRGYLYLVNKDGTTPSDFKISTAKGWELGINYGAGDAAGTLSDDGGAANITAPEAAYYLLTVNSADLTYNLLKTDFAIIGAATPGGWDNDTPLTFNPDSRMWEGTYAMKGGEEWKIRANGSWDDPNPNYGQGSEDGMLSLGGDNLVSPAEDGMYEIKVNLDDPEALKYTIEKVN</sequence>
<keyword evidence="4" id="KW-1185">Reference proteome</keyword>
<dbReference type="Proteomes" id="UP001354989">
    <property type="component" value="Chromosome"/>
</dbReference>
<dbReference type="InterPro" id="IPR025970">
    <property type="entry name" value="SusE"/>
</dbReference>
<evidence type="ECO:0000313" key="4">
    <source>
        <dbReference type="Proteomes" id="UP001354989"/>
    </source>
</evidence>
<feature type="domain" description="SusE outer membrane protein" evidence="2">
    <location>
        <begin position="29"/>
        <end position="130"/>
    </location>
</feature>
<accession>A0ABN6L6B5</accession>
<evidence type="ECO:0000259" key="2">
    <source>
        <dbReference type="Pfam" id="PF14292"/>
    </source>
</evidence>
<feature type="chain" id="PRO_5047238426" description="SusE outer membrane protein domain-containing protein" evidence="1">
    <location>
        <begin position="25"/>
        <end position="364"/>
    </location>
</feature>
<dbReference type="PROSITE" id="PS51257">
    <property type="entry name" value="PROKAR_LIPOPROTEIN"/>
    <property type="match status" value="1"/>
</dbReference>
<name>A0ABN6L6B5_9BACT</name>
<feature type="signal peptide" evidence="1">
    <location>
        <begin position="1"/>
        <end position="24"/>
    </location>
</feature>
<organism evidence="3 4">
    <name type="scientific">Persicobacter psychrovividus</name>
    <dbReference type="NCBI Taxonomy" id="387638"/>
    <lineage>
        <taxon>Bacteria</taxon>
        <taxon>Pseudomonadati</taxon>
        <taxon>Bacteroidota</taxon>
        <taxon>Cytophagia</taxon>
        <taxon>Cytophagales</taxon>
        <taxon>Persicobacteraceae</taxon>
        <taxon>Persicobacter</taxon>
    </lineage>
</organism>
<keyword evidence="1" id="KW-0732">Signal</keyword>
<evidence type="ECO:0000313" key="3">
    <source>
        <dbReference type="EMBL" id="BDC98705.1"/>
    </source>
</evidence>
<dbReference type="Pfam" id="PF14292">
    <property type="entry name" value="SusE"/>
    <property type="match status" value="1"/>
</dbReference>
<proteinExistence type="predicted"/>
<gene>
    <name evidence="3" type="ORF">PEPS_09860</name>
</gene>
<protein>
    <recommendedName>
        <fullName evidence="2">SusE outer membrane protein domain-containing protein</fullName>
    </recommendedName>
</protein>
<dbReference type="Gene3D" id="2.60.40.3620">
    <property type="match status" value="2"/>
</dbReference>
<reference evidence="3 4" key="1">
    <citation type="submission" date="2021-12" db="EMBL/GenBank/DDBJ databases">
        <title>Genome sequencing of bacteria with rrn-lacking chromosome and rrn-plasmid.</title>
        <authorList>
            <person name="Anda M."/>
            <person name="Iwasaki W."/>
        </authorList>
    </citation>
    <scope>NUCLEOTIDE SEQUENCE [LARGE SCALE GENOMIC DNA]</scope>
    <source>
        <strain evidence="3 4">NBRC 101262</strain>
    </source>
</reference>
<dbReference type="EMBL" id="AP025292">
    <property type="protein sequence ID" value="BDC98705.1"/>
    <property type="molecule type" value="Genomic_DNA"/>
</dbReference>